<evidence type="ECO:0000259" key="1">
    <source>
        <dbReference type="Pfam" id="PF07475"/>
    </source>
</evidence>
<keyword evidence="2" id="KW-0418">Kinase</keyword>
<keyword evidence="2" id="KW-0808">Transferase</keyword>
<gene>
    <name evidence="2" type="ORF">V5F89_09120</name>
</gene>
<feature type="domain" description="HPr kinase/phosphorylase C-terminal" evidence="1">
    <location>
        <begin position="8"/>
        <end position="79"/>
    </location>
</feature>
<sequence>MSAPLTRQATCVAIAGRGLMIEGPPGAGKSSLALALIDRGAMLVGDDGILLEMRAGALWALPPGRTRGLLEARNLGLLTFPAVEAPVSLHLALDPQAPRYIERAATVQIAGADVPTLAFDPAIAPAAFRAEIALRTYGLPLAGTERD</sequence>
<evidence type="ECO:0000313" key="3">
    <source>
        <dbReference type="Proteomes" id="UP001335183"/>
    </source>
</evidence>
<name>A0ABZ2D532_9SPHN</name>
<accession>A0ABZ2D532</accession>
<dbReference type="RefSeq" id="WP_338445342.1">
    <property type="nucleotide sequence ID" value="NZ_CP144918.1"/>
</dbReference>
<organism evidence="2 3">
    <name type="scientific">Pelagerythrobacter marensis</name>
    <dbReference type="NCBI Taxonomy" id="543877"/>
    <lineage>
        <taxon>Bacteria</taxon>
        <taxon>Pseudomonadati</taxon>
        <taxon>Pseudomonadota</taxon>
        <taxon>Alphaproteobacteria</taxon>
        <taxon>Sphingomonadales</taxon>
        <taxon>Erythrobacteraceae</taxon>
        <taxon>Pelagerythrobacter</taxon>
    </lineage>
</organism>
<reference evidence="2 3" key="1">
    <citation type="submission" date="2024-02" db="EMBL/GenBank/DDBJ databases">
        <title>The whole genome sequence of five bacterial samples isolated from Abu Dhabi Sabkha-shore region.</title>
        <authorList>
            <person name="Sudalaimuthuasari N."/>
            <person name="Sarfraz B."/>
            <person name="Tuyisabe J.D."/>
            <person name="Mugisha Ntwali L.D.M."/>
            <person name="Ali A.I.A.A."/>
            <person name="Almansoori S.Z.A."/>
            <person name="Alajami H.S.A."/>
            <person name="Almeqbaali A.A.S."/>
            <person name="Kundu B."/>
            <person name="Saeed E.E."/>
            <person name="Sukumarinath V."/>
            <person name="Mishra A.K."/>
            <person name="Hazzouri K.M."/>
            <person name="Almaskari R."/>
            <person name="Sharma A.K."/>
            <person name="Amiri K.M.A."/>
        </authorList>
    </citation>
    <scope>NUCLEOTIDE SEQUENCE [LARGE SCALE GENOMIC DNA]</scope>
    <source>
        <strain evidence="3">kcgeb_sd</strain>
    </source>
</reference>
<dbReference type="Proteomes" id="UP001335183">
    <property type="component" value="Chromosome"/>
</dbReference>
<protein>
    <submittedName>
        <fullName evidence="2">Serine kinase</fullName>
    </submittedName>
</protein>
<dbReference type="EMBL" id="CP144918">
    <property type="protein sequence ID" value="WWA46443.1"/>
    <property type="molecule type" value="Genomic_DNA"/>
</dbReference>
<dbReference type="SUPFAM" id="SSF53795">
    <property type="entry name" value="PEP carboxykinase-like"/>
    <property type="match status" value="1"/>
</dbReference>
<evidence type="ECO:0000313" key="2">
    <source>
        <dbReference type="EMBL" id="WWA46443.1"/>
    </source>
</evidence>
<dbReference type="Pfam" id="PF07475">
    <property type="entry name" value="Hpr_kinase_C"/>
    <property type="match status" value="1"/>
</dbReference>
<keyword evidence="3" id="KW-1185">Reference proteome</keyword>
<dbReference type="InterPro" id="IPR011104">
    <property type="entry name" value="Hpr_kin/Pase_C"/>
</dbReference>
<dbReference type="Gene3D" id="3.40.50.300">
    <property type="entry name" value="P-loop containing nucleotide triphosphate hydrolases"/>
    <property type="match status" value="1"/>
</dbReference>
<proteinExistence type="predicted"/>
<dbReference type="InterPro" id="IPR027417">
    <property type="entry name" value="P-loop_NTPase"/>
</dbReference>
<dbReference type="GO" id="GO:0016301">
    <property type="term" value="F:kinase activity"/>
    <property type="evidence" value="ECO:0007669"/>
    <property type="project" value="UniProtKB-KW"/>
</dbReference>